<evidence type="ECO:0008006" key="5">
    <source>
        <dbReference type="Google" id="ProtNLM"/>
    </source>
</evidence>
<proteinExistence type="predicted"/>
<dbReference type="Proteomes" id="UP000051913">
    <property type="component" value="Unassembled WGS sequence"/>
</dbReference>
<dbReference type="InterPro" id="IPR006119">
    <property type="entry name" value="Resolv_N"/>
</dbReference>
<comment type="caution">
    <text evidence="3">The sequence shown here is derived from an EMBL/GenBank/DDBJ whole genome shotgun (WGS) entry which is preliminary data.</text>
</comment>
<organism evidence="3 4">
    <name type="scientific">Bradyrhizobium valentinum</name>
    <dbReference type="NCBI Taxonomy" id="1518501"/>
    <lineage>
        <taxon>Bacteria</taxon>
        <taxon>Pseudomonadati</taxon>
        <taxon>Pseudomonadota</taxon>
        <taxon>Alphaproteobacteria</taxon>
        <taxon>Hyphomicrobiales</taxon>
        <taxon>Nitrobacteraceae</taxon>
        <taxon>Bradyrhizobium</taxon>
    </lineage>
</organism>
<feature type="domain" description="Resolvase/invertase-type recombinase catalytic" evidence="1">
    <location>
        <begin position="18"/>
        <end position="168"/>
    </location>
</feature>
<dbReference type="GO" id="GO:0000150">
    <property type="term" value="F:DNA strand exchange activity"/>
    <property type="evidence" value="ECO:0007669"/>
    <property type="project" value="InterPro"/>
</dbReference>
<dbReference type="CDD" id="cd00338">
    <property type="entry name" value="Ser_Recombinase"/>
    <property type="match status" value="1"/>
</dbReference>
<dbReference type="AlphaFoldDB" id="A0A0R3KJX8"/>
<gene>
    <name evidence="3" type="ORF">CP49_26250</name>
</gene>
<keyword evidence="4" id="KW-1185">Reference proteome</keyword>
<dbReference type="Gene3D" id="3.40.50.1390">
    <property type="entry name" value="Resolvase, N-terminal catalytic domain"/>
    <property type="match status" value="1"/>
</dbReference>
<dbReference type="InterPro" id="IPR036162">
    <property type="entry name" value="Resolvase-like_N_sf"/>
</dbReference>
<dbReference type="SMART" id="SM00857">
    <property type="entry name" value="Resolvase"/>
    <property type="match status" value="1"/>
</dbReference>
<feature type="domain" description="Recombinase" evidence="2">
    <location>
        <begin position="175"/>
        <end position="317"/>
    </location>
</feature>
<dbReference type="Pfam" id="PF07508">
    <property type="entry name" value="Recombinase"/>
    <property type="match status" value="1"/>
</dbReference>
<reference evidence="3 4" key="1">
    <citation type="submission" date="2014-03" db="EMBL/GenBank/DDBJ databases">
        <title>Bradyrhizobium valentinum sp. nov., isolated from effective nodules of Lupinus mariae-josephae, a lupine endemic of basic-lime soils in Eastern Spain.</title>
        <authorList>
            <person name="Duran D."/>
            <person name="Rey L."/>
            <person name="Navarro A."/>
            <person name="Busquets A."/>
            <person name="Imperial J."/>
            <person name="Ruiz-Argueso T."/>
        </authorList>
    </citation>
    <scope>NUCLEOTIDE SEQUENCE [LARGE SCALE GENOMIC DNA]</scope>
    <source>
        <strain evidence="3 4">LmjM3</strain>
    </source>
</reference>
<dbReference type="InterPro" id="IPR025827">
    <property type="entry name" value="Zn_ribbon_recom_dom"/>
</dbReference>
<dbReference type="InterPro" id="IPR050639">
    <property type="entry name" value="SSR_resolvase"/>
</dbReference>
<protein>
    <recommendedName>
        <fullName evidence="5">Serine recombinase</fullName>
    </recommendedName>
</protein>
<dbReference type="InterPro" id="IPR011109">
    <property type="entry name" value="DNA_bind_recombinase_dom"/>
</dbReference>
<dbReference type="InterPro" id="IPR038109">
    <property type="entry name" value="DNA_bind_recomb_sf"/>
</dbReference>
<dbReference type="PROSITE" id="PS51736">
    <property type="entry name" value="RECOMBINASES_3"/>
    <property type="match status" value="1"/>
</dbReference>
<evidence type="ECO:0000259" key="1">
    <source>
        <dbReference type="PROSITE" id="PS51736"/>
    </source>
</evidence>
<sequence length="533" mass="60813">MTELLHNPKIKPEHLARKAIVYLRQSSEKQVRQNKESQLLQYAMAERVRALGWQEVEIINNDLGSSAGLAAAQREGFERVLSSVALGEVGIVGSREVSRLSRTDKDWCRLLEVCQIFGTLIADEQQVYDLNNLDDQLVLGIKGTLSVVELKVIRQRMLAGQEAKARRGELFKRLPIGYARDPVGKIMFHPDRRICEAIQLVFAKFRELWSVRQTFQWFRDHDLELPVNPIQGTRLIWKVPSQSLIRDILRNPFYAGAYVWGRRPVTTLLVGGRLEKRQSAMRPAEECRVFIRDHHVGYIDWATYEENQRMIRRNSVNWEGDESMAAFRAGQGLLVGLLRCGHCGRKLHVRYWGGRGTHARYLCKGDYDDGGQYCIGFGGSSVDRCVGQELLKAIAPLGVEASLRALEELSAVGTAQCTALSRKLEQLVYEAKKAFEQYDAVDARNRLAASELERRWNGKLEEIEAVKQRLSSLETERYSLSPEEEIRIRSMGDHFAGVWQSNHCPPTLKKMIFRTAIEEIIVRTDQDKKTLSC</sequence>
<dbReference type="RefSeq" id="WP_057855210.1">
    <property type="nucleotide sequence ID" value="NZ_LLXX01000220.1"/>
</dbReference>
<dbReference type="SUPFAM" id="SSF53041">
    <property type="entry name" value="Resolvase-like"/>
    <property type="match status" value="1"/>
</dbReference>
<evidence type="ECO:0000259" key="2">
    <source>
        <dbReference type="PROSITE" id="PS51737"/>
    </source>
</evidence>
<dbReference type="Pfam" id="PF00239">
    <property type="entry name" value="Resolvase"/>
    <property type="match status" value="1"/>
</dbReference>
<evidence type="ECO:0000313" key="3">
    <source>
        <dbReference type="EMBL" id="KRQ93596.1"/>
    </source>
</evidence>
<dbReference type="PANTHER" id="PTHR30461:SF23">
    <property type="entry name" value="DNA RECOMBINASE-RELATED"/>
    <property type="match status" value="1"/>
</dbReference>
<dbReference type="Gene3D" id="3.90.1750.20">
    <property type="entry name" value="Putative Large Serine Recombinase, Chain B, Domain 2"/>
    <property type="match status" value="1"/>
</dbReference>
<accession>A0A0R3KJX8</accession>
<dbReference type="PROSITE" id="PS51737">
    <property type="entry name" value="RECOMBINASE_DNA_BIND"/>
    <property type="match status" value="1"/>
</dbReference>
<dbReference type="Pfam" id="PF13408">
    <property type="entry name" value="Zn_ribbon_recom"/>
    <property type="match status" value="1"/>
</dbReference>
<dbReference type="EMBL" id="LLXX01000220">
    <property type="protein sequence ID" value="KRQ93596.1"/>
    <property type="molecule type" value="Genomic_DNA"/>
</dbReference>
<dbReference type="PANTHER" id="PTHR30461">
    <property type="entry name" value="DNA-INVERTASE FROM LAMBDOID PROPHAGE"/>
    <property type="match status" value="1"/>
</dbReference>
<name>A0A0R3KJX8_9BRAD</name>
<dbReference type="GO" id="GO:0003677">
    <property type="term" value="F:DNA binding"/>
    <property type="evidence" value="ECO:0007669"/>
    <property type="project" value="InterPro"/>
</dbReference>
<evidence type="ECO:0000313" key="4">
    <source>
        <dbReference type="Proteomes" id="UP000051913"/>
    </source>
</evidence>